<dbReference type="NCBIfam" id="TIGR01444">
    <property type="entry name" value="fkbM_fam"/>
    <property type="match status" value="1"/>
</dbReference>
<dbReference type="SUPFAM" id="SSF53335">
    <property type="entry name" value="S-adenosyl-L-methionine-dependent methyltransferases"/>
    <property type="match status" value="1"/>
</dbReference>
<evidence type="ECO:0000259" key="1">
    <source>
        <dbReference type="Pfam" id="PF05050"/>
    </source>
</evidence>
<dbReference type="InterPro" id="IPR029063">
    <property type="entry name" value="SAM-dependent_MTases_sf"/>
</dbReference>
<protein>
    <submittedName>
        <fullName evidence="2">FkbM family methyltransferase</fullName>
    </submittedName>
</protein>
<dbReference type="AlphaFoldDB" id="A0A7C6A6U1"/>
<comment type="caution">
    <text evidence="2">The sequence shown here is derived from an EMBL/GenBank/DDBJ whole genome shotgun (WGS) entry which is preliminary data.</text>
</comment>
<accession>A0A7C6A6U1</accession>
<dbReference type="Proteomes" id="UP000886400">
    <property type="component" value="Unassembled WGS sequence"/>
</dbReference>
<evidence type="ECO:0000313" key="2">
    <source>
        <dbReference type="EMBL" id="HHS48459.1"/>
    </source>
</evidence>
<keyword evidence="2" id="KW-0808">Transferase</keyword>
<dbReference type="Pfam" id="PF05050">
    <property type="entry name" value="Methyltransf_21"/>
    <property type="match status" value="1"/>
</dbReference>
<dbReference type="GO" id="GO:0008168">
    <property type="term" value="F:methyltransferase activity"/>
    <property type="evidence" value="ECO:0007669"/>
    <property type="project" value="UniProtKB-KW"/>
</dbReference>
<organism evidence="2">
    <name type="scientific">Desulfurella acetivorans</name>
    <dbReference type="NCBI Taxonomy" id="33002"/>
    <lineage>
        <taxon>Bacteria</taxon>
        <taxon>Pseudomonadati</taxon>
        <taxon>Campylobacterota</taxon>
        <taxon>Desulfurellia</taxon>
        <taxon>Desulfurellales</taxon>
        <taxon>Desulfurellaceae</taxon>
        <taxon>Desulfurella</taxon>
    </lineage>
</organism>
<sequence>MDKYDNFVIFGASGGGAKTKEYLDKLGKNVVYFVDNDISKKGTKFLGKTVKHPSEILMFENKVLIASMWWREIKQQLELDFGLIERIDFFKSRIFVINNKLELENTQKNFLLKLENDFDNYLKVFDLLDDEVSKVLYYRVLKGRVFYGYLNSLFPPMPKVTYKQYFHKEVKPENGDCIVDAGAYTGDTIEEIIKENIAYKKIYAFEPDEQNYNKLIENTKKYQNIEAHKYGLWDKTDKLYFNATANDESFITNDITQANHTIDTVSLDEFFKDKEKPTLIKMDIEGAELNALLGAKEIICNYKPKLQICIYHKPEHLYQIPILLKEWVKDYKLYIGHHLSDFRDTVLYAKV</sequence>
<dbReference type="EMBL" id="DRZX01000050">
    <property type="protein sequence ID" value="HHS48459.1"/>
    <property type="molecule type" value="Genomic_DNA"/>
</dbReference>
<dbReference type="Gene3D" id="3.40.50.150">
    <property type="entry name" value="Vaccinia Virus protein VP39"/>
    <property type="match status" value="1"/>
</dbReference>
<keyword evidence="2" id="KW-0489">Methyltransferase</keyword>
<gene>
    <name evidence="2" type="ORF">ENM99_01125</name>
</gene>
<proteinExistence type="predicted"/>
<dbReference type="GO" id="GO:0032259">
    <property type="term" value="P:methylation"/>
    <property type="evidence" value="ECO:0007669"/>
    <property type="project" value="UniProtKB-KW"/>
</dbReference>
<dbReference type="InterPro" id="IPR006342">
    <property type="entry name" value="FkbM_mtfrase"/>
</dbReference>
<feature type="domain" description="Methyltransferase FkbM" evidence="1">
    <location>
        <begin position="180"/>
        <end position="313"/>
    </location>
</feature>
<name>A0A7C6A6U1_DESAE</name>
<reference evidence="2" key="1">
    <citation type="journal article" date="2020" name="mSystems">
        <title>Genome- and Community-Level Interaction Insights into Carbon Utilization and Element Cycling Functions of Hydrothermarchaeota in Hydrothermal Sediment.</title>
        <authorList>
            <person name="Zhou Z."/>
            <person name="Liu Y."/>
            <person name="Xu W."/>
            <person name="Pan J."/>
            <person name="Luo Z.H."/>
            <person name="Li M."/>
        </authorList>
    </citation>
    <scope>NUCLEOTIDE SEQUENCE [LARGE SCALE GENOMIC DNA]</scope>
    <source>
        <strain evidence="2">SpSt-1135</strain>
    </source>
</reference>